<dbReference type="AlphaFoldDB" id="A0A9X2F5T1"/>
<gene>
    <name evidence="7" type="ORF">NG895_00100</name>
</gene>
<dbReference type="Proteomes" id="UP001155241">
    <property type="component" value="Unassembled WGS sequence"/>
</dbReference>
<dbReference type="InterPro" id="IPR028261">
    <property type="entry name" value="DPD_II"/>
</dbReference>
<feature type="domain" description="FAD/NAD(P)-binding" evidence="5">
    <location>
        <begin position="147"/>
        <end position="494"/>
    </location>
</feature>
<evidence type="ECO:0000256" key="2">
    <source>
        <dbReference type="ARBA" id="ARBA00023002"/>
    </source>
</evidence>
<dbReference type="GO" id="GO:0051536">
    <property type="term" value="F:iron-sulfur cluster binding"/>
    <property type="evidence" value="ECO:0007669"/>
    <property type="project" value="InterPro"/>
</dbReference>
<dbReference type="FunFam" id="3.50.50.60:FF:000022">
    <property type="entry name" value="Glutamate synthase [NADH], amyloplastic"/>
    <property type="match status" value="1"/>
</dbReference>
<dbReference type="InterPro" id="IPR009051">
    <property type="entry name" value="Helical_ferredxn"/>
</dbReference>
<dbReference type="InterPro" id="IPR036188">
    <property type="entry name" value="FAD/NAD-bd_sf"/>
</dbReference>
<evidence type="ECO:0000259" key="6">
    <source>
        <dbReference type="Pfam" id="PF14691"/>
    </source>
</evidence>
<dbReference type="Pfam" id="PF14691">
    <property type="entry name" value="Fer4_20"/>
    <property type="match status" value="1"/>
</dbReference>
<comment type="caution">
    <text evidence="7">The sequence shown here is derived from an EMBL/GenBank/DDBJ whole genome shotgun (WGS) entry which is preliminary data.</text>
</comment>
<dbReference type="PANTHER" id="PTHR43100:SF1">
    <property type="entry name" value="GLUTAMATE SYNTHASE [NADPH] SMALL CHAIN"/>
    <property type="match status" value="1"/>
</dbReference>
<dbReference type="GO" id="GO:0006537">
    <property type="term" value="P:glutamate biosynthetic process"/>
    <property type="evidence" value="ECO:0007669"/>
    <property type="project" value="UniProtKB-KW"/>
</dbReference>
<dbReference type="InterPro" id="IPR051394">
    <property type="entry name" value="Glutamate_Synthase"/>
</dbReference>
<sequence length="523" mass="57482">MGKPTGFKEYERQAVPYRDPLERANDYLEIFTQAPEQQLRTQGARCMDCGVPFCQSNSGCPIDNLIPEWNDLVYQGRWRDALHRLHKTNNFPEFTGRACPAPCEGACVLGINEPPVTIKNIENAIIDRGFEEGWVVPQPPEQETGKRVAIVGSGPAGLTAAQQLRRRGHAVTVFERADRIGGLLMYGIPFMKLGKDVVERRINQLREEGVEFRTCTHVGSRTEFESGHMTGIMKERGLEIAVVDPNELMEEYDALLLATGATKPFDPTGRCPGRDLDGIHLAMDFLTRNTKSLLDSELKDGAFLSAKGKNVVVIGGGDTGADCIGTSLRHGATSIVNFELLAKPPATRAPNNPWPEWPRVYRVDYSHAEVEARTGSDPRVYQVLTKEFVGENGHITGVKTVEVDWSKPTEMAPFSEVIDSEKVWPADLVLLATGFVGPELEVGELLGLETQEPRRGWLTIRAEHGQFATSAEGVFAAGDCRRGQSLVVWAINEGRGAARAIDEFLMGSTTMSAPGLNLPQQTV</sequence>
<evidence type="ECO:0000256" key="4">
    <source>
        <dbReference type="ARBA" id="ARBA00029440"/>
    </source>
</evidence>
<accession>A0A9X2F5T1</accession>
<reference evidence="7" key="1">
    <citation type="submission" date="2022-06" db="EMBL/GenBank/DDBJ databases">
        <title>Aeoliella straminimaris, a novel planctomycete from sediments.</title>
        <authorList>
            <person name="Vitorino I.R."/>
            <person name="Lage O.M."/>
        </authorList>
    </citation>
    <scope>NUCLEOTIDE SEQUENCE</scope>
    <source>
        <strain evidence="7">ICT_H6.2</strain>
    </source>
</reference>
<keyword evidence="2" id="KW-0560">Oxidoreductase</keyword>
<dbReference type="EMBL" id="JAMXLR010000003">
    <property type="protein sequence ID" value="MCO6042294.1"/>
    <property type="molecule type" value="Genomic_DNA"/>
</dbReference>
<dbReference type="InterPro" id="IPR006005">
    <property type="entry name" value="Glut_synth_ssu1"/>
</dbReference>
<evidence type="ECO:0000256" key="1">
    <source>
        <dbReference type="ARBA" id="ARBA00022605"/>
    </source>
</evidence>
<dbReference type="PANTHER" id="PTHR43100">
    <property type="entry name" value="GLUTAMATE SYNTHASE [NADPH] SMALL CHAIN"/>
    <property type="match status" value="1"/>
</dbReference>
<dbReference type="Pfam" id="PF07992">
    <property type="entry name" value="Pyr_redox_2"/>
    <property type="match status" value="1"/>
</dbReference>
<comment type="pathway">
    <text evidence="4">Amino-acid biosynthesis.</text>
</comment>
<keyword evidence="1" id="KW-0028">Amino-acid biosynthesis</keyword>
<evidence type="ECO:0000313" key="8">
    <source>
        <dbReference type="Proteomes" id="UP001155241"/>
    </source>
</evidence>
<feature type="domain" description="Dihydroprymidine dehydrogenase" evidence="6">
    <location>
        <begin position="25"/>
        <end position="133"/>
    </location>
</feature>
<name>A0A9X2F5T1_9BACT</name>
<dbReference type="GO" id="GO:0016639">
    <property type="term" value="F:oxidoreductase activity, acting on the CH-NH2 group of donors, NAD or NADP as acceptor"/>
    <property type="evidence" value="ECO:0007669"/>
    <property type="project" value="InterPro"/>
</dbReference>
<dbReference type="Gene3D" id="3.50.50.60">
    <property type="entry name" value="FAD/NAD(P)-binding domain"/>
    <property type="match status" value="2"/>
</dbReference>
<keyword evidence="8" id="KW-1185">Reference proteome</keyword>
<dbReference type="InterPro" id="IPR023753">
    <property type="entry name" value="FAD/NAD-binding_dom"/>
</dbReference>
<proteinExistence type="predicted"/>
<dbReference type="Gene3D" id="1.10.1060.10">
    <property type="entry name" value="Alpha-helical ferredoxin"/>
    <property type="match status" value="1"/>
</dbReference>
<organism evidence="7 8">
    <name type="scientific">Aeoliella straminimaris</name>
    <dbReference type="NCBI Taxonomy" id="2954799"/>
    <lineage>
        <taxon>Bacteria</taxon>
        <taxon>Pseudomonadati</taxon>
        <taxon>Planctomycetota</taxon>
        <taxon>Planctomycetia</taxon>
        <taxon>Pirellulales</taxon>
        <taxon>Lacipirellulaceae</taxon>
        <taxon>Aeoliella</taxon>
    </lineage>
</organism>
<evidence type="ECO:0000256" key="3">
    <source>
        <dbReference type="ARBA" id="ARBA00023164"/>
    </source>
</evidence>
<protein>
    <submittedName>
        <fullName evidence="7">Glutamate synthase subunit beta</fullName>
    </submittedName>
</protein>
<evidence type="ECO:0000259" key="5">
    <source>
        <dbReference type="Pfam" id="PF07992"/>
    </source>
</evidence>
<keyword evidence="3" id="KW-0314">Glutamate biosynthesis</keyword>
<dbReference type="PRINTS" id="PR00419">
    <property type="entry name" value="ADXRDTASE"/>
</dbReference>
<dbReference type="SUPFAM" id="SSF46548">
    <property type="entry name" value="alpha-helical ferredoxin"/>
    <property type="match status" value="1"/>
</dbReference>
<evidence type="ECO:0000313" key="7">
    <source>
        <dbReference type="EMBL" id="MCO6042294.1"/>
    </source>
</evidence>
<dbReference type="NCBIfam" id="TIGR01317">
    <property type="entry name" value="GOGAT_sm_gam"/>
    <property type="match status" value="1"/>
</dbReference>
<dbReference type="SUPFAM" id="SSF51905">
    <property type="entry name" value="FAD/NAD(P)-binding domain"/>
    <property type="match status" value="1"/>
</dbReference>
<dbReference type="RefSeq" id="WP_252850396.1">
    <property type="nucleotide sequence ID" value="NZ_JAMXLR010000003.1"/>
</dbReference>